<keyword evidence="4" id="KW-1185">Reference proteome</keyword>
<dbReference type="RefSeq" id="WP_105051517.1">
    <property type="nucleotide sequence ID" value="NZ_BMYG01000003.1"/>
</dbReference>
<reference evidence="3 4" key="1">
    <citation type="submission" date="2016-12" db="EMBL/GenBank/DDBJ databases">
        <title>Diversity of luminous bacteria.</title>
        <authorList>
            <person name="Yoshizawa S."/>
            <person name="Kogure K."/>
        </authorList>
    </citation>
    <scope>NUCLEOTIDE SEQUENCE [LARGE SCALE GENOMIC DNA]</scope>
    <source>
        <strain evidence="3 4">SA4-48</strain>
    </source>
</reference>
<keyword evidence="1" id="KW-0812">Transmembrane</keyword>
<protein>
    <recommendedName>
        <fullName evidence="2">Phage shock protein PspC N-terminal domain-containing protein</fullName>
    </recommendedName>
</protein>
<dbReference type="AlphaFoldDB" id="A0A2S7UTI0"/>
<evidence type="ECO:0000313" key="3">
    <source>
        <dbReference type="EMBL" id="PQJ53045.1"/>
    </source>
</evidence>
<sequence length="68" mass="7517">MKEKYVGNPITKDLLNRKLSGVCAGIAKHYNMPIISVRVITVIVGILVPLPAVFAYLLAAFLMPTNRY</sequence>
<proteinExistence type="predicted"/>
<accession>A0A2S7UTI0</accession>
<dbReference type="Pfam" id="PF04024">
    <property type="entry name" value="PspC"/>
    <property type="match status" value="1"/>
</dbReference>
<name>A0A2S7UTI0_9GAMM</name>
<dbReference type="OrthoDB" id="5772680at2"/>
<gene>
    <name evidence="3" type="ORF">BTO11_04825</name>
</gene>
<evidence type="ECO:0000256" key="1">
    <source>
        <dbReference type="SAM" id="Phobius"/>
    </source>
</evidence>
<keyword evidence="1" id="KW-0472">Membrane</keyword>
<dbReference type="EMBL" id="MSCH01000003">
    <property type="protein sequence ID" value="PQJ53045.1"/>
    <property type="molecule type" value="Genomic_DNA"/>
</dbReference>
<comment type="caution">
    <text evidence="3">The sequence shown here is derived from an EMBL/GenBank/DDBJ whole genome shotgun (WGS) entry which is preliminary data.</text>
</comment>
<dbReference type="Proteomes" id="UP000239007">
    <property type="component" value="Unassembled WGS sequence"/>
</dbReference>
<feature type="transmembrane region" description="Helical" evidence="1">
    <location>
        <begin position="39"/>
        <end position="62"/>
    </location>
</feature>
<evidence type="ECO:0000313" key="4">
    <source>
        <dbReference type="Proteomes" id="UP000239007"/>
    </source>
</evidence>
<feature type="domain" description="Phage shock protein PspC N-terminal" evidence="2">
    <location>
        <begin position="10"/>
        <end position="65"/>
    </location>
</feature>
<organism evidence="3 4">
    <name type="scientific">Psychrosphaera saromensis</name>
    <dbReference type="NCBI Taxonomy" id="716813"/>
    <lineage>
        <taxon>Bacteria</taxon>
        <taxon>Pseudomonadati</taxon>
        <taxon>Pseudomonadota</taxon>
        <taxon>Gammaproteobacteria</taxon>
        <taxon>Alteromonadales</taxon>
        <taxon>Pseudoalteromonadaceae</taxon>
        <taxon>Psychrosphaera</taxon>
    </lineage>
</organism>
<dbReference type="InterPro" id="IPR007168">
    <property type="entry name" value="Phageshock_PspC_N"/>
</dbReference>
<keyword evidence="1" id="KW-1133">Transmembrane helix</keyword>
<evidence type="ECO:0000259" key="2">
    <source>
        <dbReference type="Pfam" id="PF04024"/>
    </source>
</evidence>